<keyword evidence="3" id="KW-1185">Reference proteome</keyword>
<evidence type="ECO:0000313" key="2">
    <source>
        <dbReference type="EMBL" id="EDV21355.1"/>
    </source>
</evidence>
<accession>B3S7U5</accession>
<reference evidence="2 3" key="1">
    <citation type="journal article" date="2008" name="Nature">
        <title>The Trichoplax genome and the nature of placozoans.</title>
        <authorList>
            <person name="Srivastava M."/>
            <person name="Begovic E."/>
            <person name="Chapman J."/>
            <person name="Putnam N.H."/>
            <person name="Hellsten U."/>
            <person name="Kawashima T."/>
            <person name="Kuo A."/>
            <person name="Mitros T."/>
            <person name="Salamov A."/>
            <person name="Carpenter M.L."/>
            <person name="Signorovitch A.Y."/>
            <person name="Moreno M.A."/>
            <person name="Kamm K."/>
            <person name="Grimwood J."/>
            <person name="Schmutz J."/>
            <person name="Shapiro H."/>
            <person name="Grigoriev I.V."/>
            <person name="Buss L.W."/>
            <person name="Schierwater B."/>
            <person name="Dellaporta S.L."/>
            <person name="Rokhsar D.S."/>
        </authorList>
    </citation>
    <scope>NUCLEOTIDE SEQUENCE [LARGE SCALE GENOMIC DNA]</scope>
    <source>
        <strain evidence="2 3">Grell-BS-1999</strain>
    </source>
</reference>
<sequence>MTNRTMEFYTLSELTAAVTIVAEEYKRAVVMFDIGIGPDQFNKSRSKFVVKLTKLFFQSSTNPIENYQIKIDKITGQKDSNKTMVTWHVNNWVNIRSDGLTVAAGEQLLKMGPEAVGKFLGTPFVGKVLTVFSNIEAKANSGSRLWTIVLLTMLALGTLMSIIAVIYYLLRTEETSATMTGNGEAEKVEYGTYNNGLSCKEDEDNDSVYENLELHIRKETCS</sequence>
<keyword evidence="1" id="KW-0472">Membrane</keyword>
<keyword evidence="1" id="KW-1133">Transmembrane helix</keyword>
<dbReference type="KEGG" id="tad:TRIADDRAFT_60297"/>
<gene>
    <name evidence="2" type="ORF">TRIADDRAFT_60297</name>
</gene>
<dbReference type="RefSeq" id="XP_002116322.1">
    <property type="nucleotide sequence ID" value="XM_002116286.1"/>
</dbReference>
<dbReference type="InParanoid" id="B3S7U5"/>
<dbReference type="Proteomes" id="UP000009022">
    <property type="component" value="Unassembled WGS sequence"/>
</dbReference>
<proteinExistence type="predicted"/>
<dbReference type="AlphaFoldDB" id="B3S7U5"/>
<dbReference type="EMBL" id="DS985254">
    <property type="protein sequence ID" value="EDV21355.1"/>
    <property type="molecule type" value="Genomic_DNA"/>
</dbReference>
<dbReference type="GeneID" id="6757535"/>
<dbReference type="HOGENOM" id="CLU_1246787_0_0_1"/>
<evidence type="ECO:0000256" key="1">
    <source>
        <dbReference type="SAM" id="Phobius"/>
    </source>
</evidence>
<keyword evidence="1" id="KW-0812">Transmembrane</keyword>
<organism evidence="2 3">
    <name type="scientific">Trichoplax adhaerens</name>
    <name type="common">Trichoplax reptans</name>
    <dbReference type="NCBI Taxonomy" id="10228"/>
    <lineage>
        <taxon>Eukaryota</taxon>
        <taxon>Metazoa</taxon>
        <taxon>Placozoa</taxon>
        <taxon>Uniplacotomia</taxon>
        <taxon>Trichoplacea</taxon>
        <taxon>Trichoplacidae</taxon>
        <taxon>Trichoplax</taxon>
    </lineage>
</organism>
<feature type="transmembrane region" description="Helical" evidence="1">
    <location>
        <begin position="145"/>
        <end position="170"/>
    </location>
</feature>
<dbReference type="CTD" id="6757535"/>
<evidence type="ECO:0000313" key="3">
    <source>
        <dbReference type="Proteomes" id="UP000009022"/>
    </source>
</evidence>
<name>B3S7U5_TRIAD</name>
<protein>
    <submittedName>
        <fullName evidence="2">Uncharacterized protein</fullName>
    </submittedName>
</protein>